<organism evidence="11 12">
    <name type="scientific">Beauveria bassiana D1-5</name>
    <dbReference type="NCBI Taxonomy" id="1245745"/>
    <lineage>
        <taxon>Eukaryota</taxon>
        <taxon>Fungi</taxon>
        <taxon>Dikarya</taxon>
        <taxon>Ascomycota</taxon>
        <taxon>Pezizomycotina</taxon>
        <taxon>Sordariomycetes</taxon>
        <taxon>Hypocreomycetidae</taxon>
        <taxon>Hypocreales</taxon>
        <taxon>Cordycipitaceae</taxon>
        <taxon>Beauveria</taxon>
    </lineage>
</organism>
<feature type="compositionally biased region" description="Acidic residues" evidence="8">
    <location>
        <begin position="302"/>
        <end position="312"/>
    </location>
</feature>
<dbReference type="STRING" id="1245745.A0A0A2VPV8"/>
<comment type="caution">
    <text evidence="11">The sequence shown here is derived from an EMBL/GenBank/DDBJ whole genome shotgun (WGS) entry which is preliminary data.</text>
</comment>
<evidence type="ECO:0000256" key="3">
    <source>
        <dbReference type="ARBA" id="ARBA00023125"/>
    </source>
</evidence>
<evidence type="ECO:0000256" key="1">
    <source>
        <dbReference type="ARBA" id="ARBA00004123"/>
    </source>
</evidence>
<comment type="subcellular location">
    <subcellularLocation>
        <location evidence="1">Nucleus</location>
    </subcellularLocation>
</comment>
<dbReference type="EMBL" id="ANFO01000584">
    <property type="protein sequence ID" value="KGQ08397.1"/>
    <property type="molecule type" value="Genomic_DNA"/>
</dbReference>
<dbReference type="GO" id="GO:0045027">
    <property type="term" value="F:DNA end binding"/>
    <property type="evidence" value="ECO:0007669"/>
    <property type="project" value="TreeGrafter"/>
</dbReference>
<evidence type="ECO:0000259" key="9">
    <source>
        <dbReference type="Pfam" id="PF09302"/>
    </source>
</evidence>
<feature type="compositionally biased region" description="Pro residues" evidence="8">
    <location>
        <begin position="369"/>
        <end position="384"/>
    </location>
</feature>
<evidence type="ECO:0000256" key="4">
    <source>
        <dbReference type="ARBA" id="ARBA00023204"/>
    </source>
</evidence>
<proteinExistence type="inferred from homology"/>
<protein>
    <recommendedName>
        <fullName evidence="7">Non-homologous end-joining factor 1</fullName>
    </recommendedName>
</protein>
<feature type="domain" description="XLF-like coiled-coil region" evidence="10">
    <location>
        <begin position="135"/>
        <end position="186"/>
    </location>
</feature>
<evidence type="ECO:0000256" key="7">
    <source>
        <dbReference type="ARBA" id="ARBA00044529"/>
    </source>
</evidence>
<reference evidence="11 12" key="1">
    <citation type="submission" date="2012-10" db="EMBL/GenBank/DDBJ databases">
        <title>Genome sequencing and analysis of entomopathogenic fungi Beauveria bassiana D1-5.</title>
        <authorList>
            <person name="Li Q."/>
            <person name="Wang L."/>
            <person name="Zhang Z."/>
            <person name="Wang Q."/>
            <person name="Ren J."/>
            <person name="Wang M."/>
            <person name="Xu W."/>
            <person name="Wang J."/>
            <person name="Lu Y."/>
            <person name="Du Q."/>
            <person name="Sun Z."/>
        </authorList>
    </citation>
    <scope>NUCLEOTIDE SEQUENCE [LARGE SCALE GENOMIC DNA]</scope>
    <source>
        <strain evidence="11 12">D1-5</strain>
    </source>
</reference>
<dbReference type="GO" id="GO:0006303">
    <property type="term" value="P:double-strand break repair via nonhomologous end joining"/>
    <property type="evidence" value="ECO:0007669"/>
    <property type="project" value="TreeGrafter"/>
</dbReference>
<dbReference type="GO" id="GO:0032807">
    <property type="term" value="C:DNA ligase IV complex"/>
    <property type="evidence" value="ECO:0007669"/>
    <property type="project" value="TreeGrafter"/>
</dbReference>
<feature type="compositionally biased region" description="Pro residues" evidence="8">
    <location>
        <begin position="417"/>
        <end position="429"/>
    </location>
</feature>
<evidence type="ECO:0000313" key="12">
    <source>
        <dbReference type="Proteomes" id="UP000030106"/>
    </source>
</evidence>
<dbReference type="Pfam" id="PF09302">
    <property type="entry name" value="XLF"/>
    <property type="match status" value="1"/>
</dbReference>
<feature type="compositionally biased region" description="Basic and acidic residues" evidence="8">
    <location>
        <begin position="343"/>
        <end position="356"/>
    </location>
</feature>
<dbReference type="Gene3D" id="2.170.210.10">
    <property type="entry name" value="DNA double-strand break repair and VJ recombination XRCC4, N-terminal"/>
    <property type="match status" value="1"/>
</dbReference>
<evidence type="ECO:0000259" key="10">
    <source>
        <dbReference type="Pfam" id="PF21928"/>
    </source>
</evidence>
<name>A0A0A2VPV8_BEABA</name>
<feature type="compositionally biased region" description="Acidic residues" evidence="8">
    <location>
        <begin position="391"/>
        <end position="406"/>
    </location>
</feature>
<dbReference type="Pfam" id="PF21928">
    <property type="entry name" value="XLF_CC"/>
    <property type="match status" value="1"/>
</dbReference>
<dbReference type="Proteomes" id="UP000030106">
    <property type="component" value="Unassembled WGS sequence"/>
</dbReference>
<keyword evidence="2" id="KW-0227">DNA damage</keyword>
<dbReference type="InterPro" id="IPR015381">
    <property type="entry name" value="XLF-like_N"/>
</dbReference>
<evidence type="ECO:0000256" key="2">
    <source>
        <dbReference type="ARBA" id="ARBA00022763"/>
    </source>
</evidence>
<sequence length="558" mass="59893">MVGAKTWRPLRLSGEGELPPLLVAFETKASEYSIQVTDMAHVWTESMERKAICMRAWKEDTSIDPSDTPENMGKFLLTLRGALDEMADGHDEATFTLSPGSWADSGKEGLKLVATCQLAGFEPLEWPFHLKKSSSIAITNEFAIPIVEDLYFRSRQVDMLIQTLAHKDAVIAKLSDKLEATGTGLEHVFTALSGRKKVTRETADGKIRGLAPFDEQKMNDELRNKADQPGDVTDLVQRVFGGNSGLPGMSMNFASSNLDGWWRSFSSKTSLPHRTASTDDNQTGVPDSAEPSSPPDVNDVTMGDDDDNDDEFQIQSTPSRLKPQTQTGRGKDAHTQQSSPAKAVKEEHASSQELKKAGRIGAIGGKKSVPPPSPPPKAVSPPPPKTKEAMADDNETASETASDVDETASLPDEAASSPPPADSSPPRSPPSSSAPAKKSGLGRIGGKPKRPVHDAGIIEDDAASAATTKGEEEAGSTAPKRLGVIGKRAGAGTAPSADVTRDDARRGRATSRNASAAEAREEKEKETSQERADRKREELKRELEKKAAAGPAKKKRRF</sequence>
<dbReference type="OrthoDB" id="2155935at2759"/>
<keyword evidence="4" id="KW-0234">DNA repair</keyword>
<dbReference type="InterPro" id="IPR052287">
    <property type="entry name" value="NHEJ_factor"/>
</dbReference>
<evidence type="ECO:0000256" key="8">
    <source>
        <dbReference type="SAM" id="MobiDB-lite"/>
    </source>
</evidence>
<comment type="similarity">
    <text evidence="6">Belongs to the XRCC4-XLF family. XLF subfamily.</text>
</comment>
<evidence type="ECO:0000313" key="11">
    <source>
        <dbReference type="EMBL" id="KGQ08397.1"/>
    </source>
</evidence>
<dbReference type="HOGENOM" id="CLU_022898_1_0_1"/>
<feature type="compositionally biased region" description="Basic and acidic residues" evidence="8">
    <location>
        <begin position="518"/>
        <end position="547"/>
    </location>
</feature>
<feature type="region of interest" description="Disordered" evidence="8">
    <location>
        <begin position="269"/>
        <end position="558"/>
    </location>
</feature>
<dbReference type="InterPro" id="IPR038051">
    <property type="entry name" value="XRCC4-like_N_sf"/>
</dbReference>
<evidence type="ECO:0000256" key="5">
    <source>
        <dbReference type="ARBA" id="ARBA00023242"/>
    </source>
</evidence>
<feature type="compositionally biased region" description="Polar residues" evidence="8">
    <location>
        <begin position="313"/>
        <end position="328"/>
    </location>
</feature>
<dbReference type="eggNOG" id="ENOG502SCQK">
    <property type="taxonomic scope" value="Eukaryota"/>
</dbReference>
<feature type="domain" description="XLF-like N-terminal" evidence="9">
    <location>
        <begin position="6"/>
        <end position="132"/>
    </location>
</feature>
<keyword evidence="5" id="KW-0539">Nucleus</keyword>
<accession>A0A0A2VPV8</accession>
<gene>
    <name evidence="11" type="ORF">BBAD15_g6273</name>
</gene>
<dbReference type="PANTHER" id="PTHR32235">
    <property type="entry name" value="NON-HOMOLOGOUS END-JOINING FACTOR 1"/>
    <property type="match status" value="1"/>
</dbReference>
<dbReference type="InterPro" id="IPR053829">
    <property type="entry name" value="XLF-like_CC"/>
</dbReference>
<dbReference type="AlphaFoldDB" id="A0A0A2VPV8"/>
<dbReference type="CDD" id="cd22285">
    <property type="entry name" value="HD_XLF_N"/>
    <property type="match status" value="1"/>
</dbReference>
<keyword evidence="3" id="KW-0238">DNA-binding</keyword>
<dbReference type="PANTHER" id="PTHR32235:SF1">
    <property type="entry name" value="NON-HOMOLOGOUS END-JOINING FACTOR 1"/>
    <property type="match status" value="1"/>
</dbReference>
<evidence type="ECO:0000256" key="6">
    <source>
        <dbReference type="ARBA" id="ARBA00025747"/>
    </source>
</evidence>